<comment type="caution">
    <text evidence="2">The sequence shown here is derived from an EMBL/GenBank/DDBJ whole genome shotgun (WGS) entry which is preliminary data.</text>
</comment>
<dbReference type="EMBL" id="WJXW01000013">
    <property type="protein sequence ID" value="KAF9730856.1"/>
    <property type="molecule type" value="Genomic_DNA"/>
</dbReference>
<feature type="compositionally biased region" description="Acidic residues" evidence="1">
    <location>
        <begin position="701"/>
        <end position="713"/>
    </location>
</feature>
<organism evidence="2 3">
    <name type="scientific">Paraphaeosphaeria minitans</name>
    <dbReference type="NCBI Taxonomy" id="565426"/>
    <lineage>
        <taxon>Eukaryota</taxon>
        <taxon>Fungi</taxon>
        <taxon>Dikarya</taxon>
        <taxon>Ascomycota</taxon>
        <taxon>Pezizomycotina</taxon>
        <taxon>Dothideomycetes</taxon>
        <taxon>Pleosporomycetidae</taxon>
        <taxon>Pleosporales</taxon>
        <taxon>Massarineae</taxon>
        <taxon>Didymosphaeriaceae</taxon>
        <taxon>Paraphaeosphaeria</taxon>
    </lineage>
</organism>
<feature type="compositionally biased region" description="Pro residues" evidence="1">
    <location>
        <begin position="267"/>
        <end position="277"/>
    </location>
</feature>
<feature type="compositionally biased region" description="Polar residues" evidence="1">
    <location>
        <begin position="842"/>
        <end position="851"/>
    </location>
</feature>
<name>A0A9P6KLP3_9PLEO</name>
<reference evidence="2" key="1">
    <citation type="journal article" date="2020" name="Mol. Plant Microbe Interact.">
        <title>Genome Sequence of the Biocontrol Agent Coniothyrium minitans strain Conio (IMI 134523).</title>
        <authorList>
            <person name="Patel D."/>
            <person name="Shittu T.A."/>
            <person name="Baroncelli R."/>
            <person name="Muthumeenakshi S."/>
            <person name="Osborne T.H."/>
            <person name="Janganan T.K."/>
            <person name="Sreenivasaprasad S."/>
        </authorList>
    </citation>
    <scope>NUCLEOTIDE SEQUENCE</scope>
    <source>
        <strain evidence="2">Conio</strain>
    </source>
</reference>
<gene>
    <name evidence="2" type="ORF">PMIN01_10814</name>
</gene>
<keyword evidence="3" id="KW-1185">Reference proteome</keyword>
<dbReference type="Proteomes" id="UP000756921">
    <property type="component" value="Unassembled WGS sequence"/>
</dbReference>
<evidence type="ECO:0000313" key="2">
    <source>
        <dbReference type="EMBL" id="KAF9730856.1"/>
    </source>
</evidence>
<protein>
    <submittedName>
        <fullName evidence="2">Uncharacterized protein</fullName>
    </submittedName>
</protein>
<evidence type="ECO:0000256" key="1">
    <source>
        <dbReference type="SAM" id="MobiDB-lite"/>
    </source>
</evidence>
<accession>A0A9P6KLP3</accession>
<sequence length="910" mass="100555">MSGNRQPAFVPRVTVQTEPEVRNLLEAADTRIFQIYRNVRNPRDRLAEALRANNESAREALRHRVGRSIQEIVEEFADFEFHIIESWNLTRLNYTESFPTTEDEPMQGRYDIFDHDNQFPLRWAVGRNGISLPPRQWLRYRRNRSLNIPSEHWAIRDNFFSGGPLREERSIFQERALEMFGIEIVGPNWRFLMQPNVWYHLIDPPEERIPAAAPPLQGDAHSQRQVRHPPPPVAEVQQQAFRAPSRPVPASPQPSHPRPPASSTRPAPAPAPHPQRPVPSVLPGVPSSSGAPNVGVPVQQALPPALPTVLAVPAPAAPNPPVLAQPATPRVQRQHIALFDAPSPNVPLPPGANFTLAEIMTFIPNHMRSVDMIDRVFSNTGKYHQKALSNIATSHRHHVVTENFIWKFIRGEMTKEYPAVIWDRNNKPHTHPVNRRYVLGGISVRGIRTLEQVSGRGSKPSYPRDPIPFSQLAHNVKHLPVGDNALDLTRCVDWVLRNPAVSAQYMYPTDYATVLGFVGGAYAVTNNHLDSAVIARFLGPIAKNRAERHDLQWEQECNQHRAAYWPQQPNAPAIGQNFIAQAAVPMPAIAGLNPALQVQLNVQALPGTAANHVPLAPLPILPVPGSSHGGQAPPTIPTGPSMNNGSMLPRFVPAPSSSGASNMLAGTAVPLPGPVSNAGPPPAVPQTSSSGASKHDCNDPQSDEDSYSADEDASPLHKRVRLQDPHSEQVGGKTYSVARSGLEQDWQGLLSQPYPANIQQSEKNHTYETDPYDNMNQRYGEPPRQSTQQAYMVDHIQGHSDQIRDTPGGHTEYQEYVEARPWSPSEGEQHGEGVTGHGGYLPTSQLPQSQVEPEEFLIDPELLQIDAAVASRARKRPRSSERKTAVLGSSSSKRPRLDLTVDESENASQT</sequence>
<proteinExistence type="predicted"/>
<feature type="region of interest" description="Disordered" evidence="1">
    <location>
        <begin position="820"/>
        <end position="857"/>
    </location>
</feature>
<feature type="region of interest" description="Disordered" evidence="1">
    <location>
        <begin position="209"/>
        <end position="295"/>
    </location>
</feature>
<feature type="region of interest" description="Disordered" evidence="1">
    <location>
        <begin position="624"/>
        <end position="732"/>
    </location>
</feature>
<dbReference type="OrthoDB" id="3798108at2759"/>
<feature type="region of interest" description="Disordered" evidence="1">
    <location>
        <begin position="870"/>
        <end position="910"/>
    </location>
</feature>
<feature type="compositionally biased region" description="Low complexity" evidence="1">
    <location>
        <begin position="278"/>
        <end position="290"/>
    </location>
</feature>
<dbReference type="AlphaFoldDB" id="A0A9P6KLP3"/>
<evidence type="ECO:0000313" key="3">
    <source>
        <dbReference type="Proteomes" id="UP000756921"/>
    </source>
</evidence>
<feature type="compositionally biased region" description="Acidic residues" evidence="1">
    <location>
        <begin position="900"/>
        <end position="910"/>
    </location>
</feature>
<feature type="compositionally biased region" description="Pro residues" evidence="1">
    <location>
        <begin position="246"/>
        <end position="260"/>
    </location>
</feature>